<dbReference type="InterPro" id="IPR001839">
    <property type="entry name" value="TGF-b_C"/>
</dbReference>
<sequence length="520" mass="59851">MEDAPRVSEEDTPQVSEEDTPQVSEEDTPRVSEEDTPQVSEEDTPRVSEEDTPQVSEEDTPRVSEEDAPQVSEEDTPRVSEEDTPQVSEEDTPQVSEEDTPRVSEEDTPRVSEEDTPRVSEEDTPQVSEEDTPRVVEEDTPRVVEEDTPRVVEEDAPRVVEGGGPLEEDRRSIDSGIRVIGVQRRHAMRLLDQEAFVRFPLLPRHQQPVLEEGYISNEEEEEEYQILETLDLLTRPPYLHLPPLIPYPVTVPKKHDLFSGILDKFTIEPDSKSWKCETPERTISDCFQFKIKSIKEEILTVSFVIQIPKVSNLSVILYEVDDLFGELRYLDRLEIKGFEEENYRFDITQKFKNWMKKRKRNRMIKIEMINSRNSLDILNPRGILDSPPHFEITVFRKNPKNSEDSGCHVIPFYVNFTEIGIFFILFLLLNPRISGWNDWILSPPGFWSNYCSSGSSCSSFSESDETYRFLRSSMENPSSLPQPKCAPNHFGSVDMVVALNHRDIRKTRVHGLRALSCSCT</sequence>
<feature type="compositionally biased region" description="Acidic residues" evidence="4">
    <location>
        <begin position="82"/>
        <end position="98"/>
    </location>
</feature>
<feature type="region of interest" description="Disordered" evidence="4">
    <location>
        <begin position="1"/>
        <end position="170"/>
    </location>
</feature>
<dbReference type="PROSITE" id="PS51362">
    <property type="entry name" value="TGF_BETA_2"/>
    <property type="match status" value="1"/>
</dbReference>
<feature type="compositionally biased region" description="Basic and acidic residues" evidence="4">
    <location>
        <begin position="131"/>
        <end position="158"/>
    </location>
</feature>
<dbReference type="InterPro" id="IPR029034">
    <property type="entry name" value="Cystine-knot_cytokine"/>
</dbReference>
<dbReference type="eggNOG" id="KOG3900">
    <property type="taxonomic scope" value="Eukaryota"/>
</dbReference>
<evidence type="ECO:0000259" key="5">
    <source>
        <dbReference type="PROSITE" id="PS51362"/>
    </source>
</evidence>
<proteinExistence type="inferred from homology"/>
<dbReference type="SUPFAM" id="SSF57501">
    <property type="entry name" value="Cystine-knot cytokines"/>
    <property type="match status" value="1"/>
</dbReference>
<feature type="compositionally biased region" description="Acidic residues" evidence="4">
    <location>
        <begin position="10"/>
        <end position="26"/>
    </location>
</feature>
<dbReference type="Gene3D" id="2.10.90.10">
    <property type="entry name" value="Cystine-knot cytokines"/>
    <property type="match status" value="1"/>
</dbReference>
<comment type="subcellular location">
    <subcellularLocation>
        <location evidence="1">Secreted</location>
    </subcellularLocation>
</comment>
<dbReference type="Proteomes" id="UP000095282">
    <property type="component" value="Unplaced"/>
</dbReference>
<feature type="compositionally biased region" description="Basic and acidic residues" evidence="4">
    <location>
        <begin position="99"/>
        <end position="121"/>
    </location>
</feature>
<dbReference type="SMART" id="SM00204">
    <property type="entry name" value="TGFB"/>
    <property type="match status" value="1"/>
</dbReference>
<evidence type="ECO:0000256" key="3">
    <source>
        <dbReference type="RuleBase" id="RU000354"/>
    </source>
</evidence>
<dbReference type="InterPro" id="IPR053236">
    <property type="entry name" value="Cornifin"/>
</dbReference>
<reference evidence="7" key="1">
    <citation type="submission" date="2016-11" db="UniProtKB">
        <authorList>
            <consortium name="WormBaseParasite"/>
        </authorList>
    </citation>
    <scope>IDENTIFICATION</scope>
</reference>
<comment type="similarity">
    <text evidence="3">Belongs to the TGF-beta family.</text>
</comment>
<dbReference type="WBParaSite" id="Csp11.Scaffold629.g11295.t1">
    <property type="protein sequence ID" value="Csp11.Scaffold629.g11295.t1"/>
    <property type="gene ID" value="Csp11.Scaffold629.g11295"/>
</dbReference>
<dbReference type="GO" id="GO:0008083">
    <property type="term" value="F:growth factor activity"/>
    <property type="evidence" value="ECO:0007669"/>
    <property type="project" value="UniProtKB-KW"/>
</dbReference>
<protein>
    <submittedName>
        <fullName evidence="7">TGF_BETA_2 domain-containing protein</fullName>
    </submittedName>
</protein>
<organism evidence="6 7">
    <name type="scientific">Caenorhabditis tropicalis</name>
    <dbReference type="NCBI Taxonomy" id="1561998"/>
    <lineage>
        <taxon>Eukaryota</taxon>
        <taxon>Metazoa</taxon>
        <taxon>Ecdysozoa</taxon>
        <taxon>Nematoda</taxon>
        <taxon>Chromadorea</taxon>
        <taxon>Rhabditida</taxon>
        <taxon>Rhabditina</taxon>
        <taxon>Rhabditomorpha</taxon>
        <taxon>Rhabditoidea</taxon>
        <taxon>Rhabditidae</taxon>
        <taxon>Peloderinae</taxon>
        <taxon>Caenorhabditis</taxon>
    </lineage>
</organism>
<dbReference type="GO" id="GO:0005576">
    <property type="term" value="C:extracellular region"/>
    <property type="evidence" value="ECO:0007669"/>
    <property type="project" value="UniProtKB-SubCell"/>
</dbReference>
<dbReference type="Pfam" id="PF00019">
    <property type="entry name" value="TGF_beta"/>
    <property type="match status" value="1"/>
</dbReference>
<name>A0A1I7TSE1_9PELO</name>
<dbReference type="STRING" id="1561998.A0A1I7TSE1"/>
<evidence type="ECO:0000256" key="1">
    <source>
        <dbReference type="ARBA" id="ARBA00004613"/>
    </source>
</evidence>
<dbReference type="PANTHER" id="PTHR13884:SF16">
    <property type="entry name" value="AAA+ ATPASE DOMAIN-CONTAINING PROTEIN-RELATED"/>
    <property type="match status" value="1"/>
</dbReference>
<dbReference type="PANTHER" id="PTHR13884">
    <property type="entry name" value="DUF853 DOMAIN-CONTAINING PROTEIN"/>
    <property type="match status" value="1"/>
</dbReference>
<accession>A0A1I7TSE1</accession>
<evidence type="ECO:0000313" key="7">
    <source>
        <dbReference type="WBParaSite" id="Csp11.Scaffold629.g11295.t1"/>
    </source>
</evidence>
<keyword evidence="3" id="KW-0339">Growth factor</keyword>
<feature type="domain" description="TGF-beta family profile" evidence="5">
    <location>
        <begin position="396"/>
        <end position="520"/>
    </location>
</feature>
<evidence type="ECO:0000256" key="4">
    <source>
        <dbReference type="SAM" id="MobiDB-lite"/>
    </source>
</evidence>
<evidence type="ECO:0000256" key="2">
    <source>
        <dbReference type="ARBA" id="ARBA00022525"/>
    </source>
</evidence>
<dbReference type="Gene3D" id="2.60.120.970">
    <property type="match status" value="1"/>
</dbReference>
<keyword evidence="2" id="KW-0964">Secreted</keyword>
<keyword evidence="6" id="KW-1185">Reference proteome</keyword>
<dbReference type="AlphaFoldDB" id="A0A1I7TSE1"/>
<evidence type="ECO:0000313" key="6">
    <source>
        <dbReference type="Proteomes" id="UP000095282"/>
    </source>
</evidence>